<evidence type="ECO:0000259" key="3">
    <source>
        <dbReference type="Pfam" id="PF24808"/>
    </source>
</evidence>
<keyword evidence="5" id="KW-1185">Reference proteome</keyword>
<evidence type="ECO:0000256" key="1">
    <source>
        <dbReference type="SAM" id="MobiDB-lite"/>
    </source>
</evidence>
<feature type="signal peptide" evidence="2">
    <location>
        <begin position="1"/>
        <end position="29"/>
    </location>
</feature>
<gene>
    <name evidence="4" type="ORF">K457DRAFT_14021</name>
</gene>
<dbReference type="EMBL" id="KV442016">
    <property type="protein sequence ID" value="OAQ34816.1"/>
    <property type="molecule type" value="Genomic_DNA"/>
</dbReference>
<dbReference type="OrthoDB" id="2121879at2759"/>
<sequence>MRRSPPATSPCRYILLSMLVMVLDSLVSAGAGGGPSHTVRIPISTVVTPLDAAAMETLCADQIGMCTVSCQNKIQQNSCEAKTLSWTCTCKEGTRSTFADWQLPIPFQLCRRQLSACLQQCESSQQQTLDRERKAKVSTPSVRKRKTGTGGSRDNIKQEERIESMDIADEFQLVRQSARLQAASFSKQGNKRQLKYQRLQLQSKQQMRKRRKHARKKRLLEQSTASKTQHQSPSSRARGASTKEEKSARGAGVETGTTITATKGKDEVIQQQPSAYSLDTPVPRDPICAAQCEHQFSCGTRSAPEYRNLNDYLARNNTPGSDDDGRGKAVSRSKSNGPDSGGLLDLRLSMLVSVSTMMVSVVVAHHVTL</sequence>
<dbReference type="Pfam" id="PF24808">
    <property type="entry name" value="DUF7707"/>
    <property type="match status" value="1"/>
</dbReference>
<feature type="region of interest" description="Disordered" evidence="1">
    <location>
        <begin position="313"/>
        <end position="342"/>
    </location>
</feature>
<evidence type="ECO:0000256" key="2">
    <source>
        <dbReference type="SAM" id="SignalP"/>
    </source>
</evidence>
<protein>
    <recommendedName>
        <fullName evidence="3">DUF7707 domain-containing protein</fullName>
    </recommendedName>
</protein>
<keyword evidence="2" id="KW-0732">Signal</keyword>
<reference evidence="4 5" key="1">
    <citation type="submission" date="2016-05" db="EMBL/GenBank/DDBJ databases">
        <title>Genome sequencing reveals origins of a unique bacterial endosymbiosis in the earliest lineages of terrestrial Fungi.</title>
        <authorList>
            <consortium name="DOE Joint Genome Institute"/>
            <person name="Uehling J."/>
            <person name="Gryganskyi A."/>
            <person name="Hameed K."/>
            <person name="Tschaplinski T."/>
            <person name="Misztal P."/>
            <person name="Wu S."/>
            <person name="Desiro A."/>
            <person name="Vande Pol N."/>
            <person name="Du Z.-Y."/>
            <person name="Zienkiewicz A."/>
            <person name="Zienkiewicz K."/>
            <person name="Morin E."/>
            <person name="Tisserant E."/>
            <person name="Splivallo R."/>
            <person name="Hainaut M."/>
            <person name="Henrissat B."/>
            <person name="Ohm R."/>
            <person name="Kuo A."/>
            <person name="Yan J."/>
            <person name="Lipzen A."/>
            <person name="Nolan M."/>
            <person name="Labutti K."/>
            <person name="Barry K."/>
            <person name="Goldstein A."/>
            <person name="Labbe J."/>
            <person name="Schadt C."/>
            <person name="Tuskan G."/>
            <person name="Grigoriev I."/>
            <person name="Martin F."/>
            <person name="Vilgalys R."/>
            <person name="Bonito G."/>
        </authorList>
    </citation>
    <scope>NUCLEOTIDE SEQUENCE [LARGE SCALE GENOMIC DNA]</scope>
    <source>
        <strain evidence="4 5">AG-77</strain>
    </source>
</reference>
<proteinExistence type="predicted"/>
<feature type="region of interest" description="Disordered" evidence="1">
    <location>
        <begin position="200"/>
        <end position="282"/>
    </location>
</feature>
<name>A0A197KDQ6_9FUNG</name>
<dbReference type="PANTHER" id="PTHR38118:SF2">
    <property type="entry name" value="CDP-ALCOHOL PHOSPHATIDYLTRANSFERASE PROTEIN"/>
    <property type="match status" value="1"/>
</dbReference>
<feature type="compositionally biased region" description="Polar residues" evidence="1">
    <location>
        <begin position="221"/>
        <end position="235"/>
    </location>
</feature>
<evidence type="ECO:0000313" key="5">
    <source>
        <dbReference type="Proteomes" id="UP000078512"/>
    </source>
</evidence>
<dbReference type="InterPro" id="IPR056124">
    <property type="entry name" value="DUF7707"/>
</dbReference>
<dbReference type="AlphaFoldDB" id="A0A197KDQ6"/>
<dbReference type="PANTHER" id="PTHR38118">
    <property type="entry name" value="ANCHORED CELL WALL PROTEIN 11-RELATED"/>
    <property type="match status" value="1"/>
</dbReference>
<feature type="chain" id="PRO_5008276806" description="DUF7707 domain-containing protein" evidence="2">
    <location>
        <begin position="30"/>
        <end position="369"/>
    </location>
</feature>
<organism evidence="4 5">
    <name type="scientific">Linnemannia elongata AG-77</name>
    <dbReference type="NCBI Taxonomy" id="1314771"/>
    <lineage>
        <taxon>Eukaryota</taxon>
        <taxon>Fungi</taxon>
        <taxon>Fungi incertae sedis</taxon>
        <taxon>Mucoromycota</taxon>
        <taxon>Mortierellomycotina</taxon>
        <taxon>Mortierellomycetes</taxon>
        <taxon>Mortierellales</taxon>
        <taxon>Mortierellaceae</taxon>
        <taxon>Linnemannia</taxon>
    </lineage>
</organism>
<feature type="compositionally biased region" description="Basic residues" evidence="1">
    <location>
        <begin position="206"/>
        <end position="218"/>
    </location>
</feature>
<evidence type="ECO:0000313" key="4">
    <source>
        <dbReference type="EMBL" id="OAQ34816.1"/>
    </source>
</evidence>
<feature type="domain" description="DUF7707" evidence="3">
    <location>
        <begin position="51"/>
        <end position="130"/>
    </location>
</feature>
<feature type="region of interest" description="Disordered" evidence="1">
    <location>
        <begin position="128"/>
        <end position="161"/>
    </location>
</feature>
<accession>A0A197KDQ6</accession>
<dbReference type="Proteomes" id="UP000078512">
    <property type="component" value="Unassembled WGS sequence"/>
</dbReference>